<dbReference type="EMBL" id="JACAZH010000025">
    <property type="protein sequence ID" value="KAF7342724.1"/>
    <property type="molecule type" value="Genomic_DNA"/>
</dbReference>
<accession>A0A8H6XLR2</accession>
<evidence type="ECO:0000313" key="1">
    <source>
        <dbReference type="EMBL" id="KAF7342724.1"/>
    </source>
</evidence>
<organism evidence="1 2">
    <name type="scientific">Mycena sanguinolenta</name>
    <dbReference type="NCBI Taxonomy" id="230812"/>
    <lineage>
        <taxon>Eukaryota</taxon>
        <taxon>Fungi</taxon>
        <taxon>Dikarya</taxon>
        <taxon>Basidiomycota</taxon>
        <taxon>Agaricomycotina</taxon>
        <taxon>Agaricomycetes</taxon>
        <taxon>Agaricomycetidae</taxon>
        <taxon>Agaricales</taxon>
        <taxon>Marasmiineae</taxon>
        <taxon>Mycenaceae</taxon>
        <taxon>Mycena</taxon>
    </lineage>
</organism>
<keyword evidence="2" id="KW-1185">Reference proteome</keyword>
<reference evidence="1" key="1">
    <citation type="submission" date="2020-05" db="EMBL/GenBank/DDBJ databases">
        <title>Mycena genomes resolve the evolution of fungal bioluminescence.</title>
        <authorList>
            <person name="Tsai I.J."/>
        </authorList>
    </citation>
    <scope>NUCLEOTIDE SEQUENCE</scope>
    <source>
        <strain evidence="1">160909Yilan</strain>
    </source>
</reference>
<dbReference type="AlphaFoldDB" id="A0A8H6XLR2"/>
<proteinExistence type="predicted"/>
<name>A0A8H6XLR2_9AGAR</name>
<sequence>MPAFAVHATAPTNFAVSLRIELGLASKQRDVSPAAPSALSTAALTIPAAVATDLAVSSLIHPGWASNQRDVFLTPPSASSTPVLATIATVAADWACQIGHTASSAPRAHALCSEFMGVGDVWHVMHAACLVVLCGHRCMQPT</sequence>
<gene>
    <name evidence="1" type="ORF">MSAN_02030300</name>
</gene>
<protein>
    <submittedName>
        <fullName evidence="1">Uncharacterized protein</fullName>
    </submittedName>
</protein>
<evidence type="ECO:0000313" key="2">
    <source>
        <dbReference type="Proteomes" id="UP000623467"/>
    </source>
</evidence>
<dbReference type="Proteomes" id="UP000623467">
    <property type="component" value="Unassembled WGS sequence"/>
</dbReference>
<comment type="caution">
    <text evidence="1">The sequence shown here is derived from an EMBL/GenBank/DDBJ whole genome shotgun (WGS) entry which is preliminary data.</text>
</comment>